<proteinExistence type="predicted"/>
<keyword evidence="2" id="KW-0614">Plasmid</keyword>
<feature type="compositionally biased region" description="Basic and acidic residues" evidence="1">
    <location>
        <begin position="110"/>
        <end position="121"/>
    </location>
</feature>
<accession>A0AAD0SBP5</accession>
<organism evidence="2 3">
    <name type="scientific">Ralstonia solanacearum</name>
    <name type="common">Pseudomonas solanacearum</name>
    <dbReference type="NCBI Taxonomy" id="305"/>
    <lineage>
        <taxon>Bacteria</taxon>
        <taxon>Pseudomonadati</taxon>
        <taxon>Pseudomonadota</taxon>
        <taxon>Betaproteobacteria</taxon>
        <taxon>Burkholderiales</taxon>
        <taxon>Burkholderiaceae</taxon>
        <taxon>Ralstonia</taxon>
        <taxon>Ralstonia solanacearum species complex</taxon>
    </lineage>
</organism>
<name>A0AAD0SBP5_RALSL</name>
<evidence type="ECO:0000313" key="2">
    <source>
        <dbReference type="EMBL" id="AXV84538.1"/>
    </source>
</evidence>
<sequence>MRLSAALQSKRHGLLPCRPQGAACRVGTSRLQSCGSIRPQVSGIGYARSVVAAVRAVSTDAAGRVTAKRRPAKIRDAYTKGGDVRNSGTMIRGIDRCDAKSPAASARAWNDGKPRANDPRSRRSMRWWRRLARR</sequence>
<reference evidence="2 3" key="1">
    <citation type="submission" date="2017-08" db="EMBL/GenBank/DDBJ databases">
        <title>Genome sequences of Ralstonia solanacearum Species Complex (RSSC) isolated from Potato bacterial wilts in Korea.</title>
        <authorList>
            <person name="Cho H."/>
            <person name="Song E.-S."/>
            <person name="Lee Y.K."/>
            <person name="Lee S."/>
            <person name="Lee S.-W."/>
            <person name="Jo A."/>
            <person name="Kim J.-G."/>
            <person name="Hwang I."/>
        </authorList>
    </citation>
    <scope>NUCLEOTIDE SEQUENCE [LARGE SCALE GENOMIC DNA]</scope>
    <source>
        <strain evidence="2 3">T98</strain>
        <plasmid evidence="2 3">unnamed</plasmid>
    </source>
</reference>
<gene>
    <name evidence="2" type="ORF">CJO77_24080</name>
</gene>
<dbReference type="EMBL" id="CP022760">
    <property type="protein sequence ID" value="AXV84538.1"/>
    <property type="molecule type" value="Genomic_DNA"/>
</dbReference>
<evidence type="ECO:0000313" key="3">
    <source>
        <dbReference type="Proteomes" id="UP000261758"/>
    </source>
</evidence>
<evidence type="ECO:0000256" key="1">
    <source>
        <dbReference type="SAM" id="MobiDB-lite"/>
    </source>
</evidence>
<feature type="region of interest" description="Disordered" evidence="1">
    <location>
        <begin position="102"/>
        <end position="123"/>
    </location>
</feature>
<dbReference type="AlphaFoldDB" id="A0AAD0SBP5"/>
<dbReference type="Proteomes" id="UP000261758">
    <property type="component" value="Plasmid unnamed"/>
</dbReference>
<protein>
    <submittedName>
        <fullName evidence="2">Uncharacterized protein</fullName>
    </submittedName>
</protein>
<geneLocation type="plasmid" evidence="2 3">
    <name>unnamed</name>
</geneLocation>